<dbReference type="InterPro" id="IPR003593">
    <property type="entry name" value="AAA+_ATPase"/>
</dbReference>
<dbReference type="SUPFAM" id="SSF52540">
    <property type="entry name" value="P-loop containing nucleoside triphosphate hydrolases"/>
    <property type="match status" value="1"/>
</dbReference>
<keyword evidence="6" id="KW-1185">Reference proteome</keyword>
<organism evidence="5 6">
    <name type="scientific">Paeniglutamicibacter psychrophenolicus</name>
    <dbReference type="NCBI Taxonomy" id="257454"/>
    <lineage>
        <taxon>Bacteria</taxon>
        <taxon>Bacillati</taxon>
        <taxon>Actinomycetota</taxon>
        <taxon>Actinomycetes</taxon>
        <taxon>Micrococcales</taxon>
        <taxon>Micrococcaceae</taxon>
        <taxon>Paeniglutamicibacter</taxon>
    </lineage>
</organism>
<dbReference type="SMART" id="SM00382">
    <property type="entry name" value="AAA"/>
    <property type="match status" value="1"/>
</dbReference>
<dbReference type="EMBL" id="JAGIOE010000001">
    <property type="protein sequence ID" value="MBP2375173.1"/>
    <property type="molecule type" value="Genomic_DNA"/>
</dbReference>
<feature type="domain" description="AAA+ ATPase" evidence="4">
    <location>
        <begin position="450"/>
        <end position="582"/>
    </location>
</feature>
<reference evidence="5 6" key="1">
    <citation type="submission" date="2021-03" db="EMBL/GenBank/DDBJ databases">
        <title>Sequencing the genomes of 1000 actinobacteria strains.</title>
        <authorList>
            <person name="Klenk H.-P."/>
        </authorList>
    </citation>
    <scope>NUCLEOTIDE SEQUENCE [LARGE SCALE GENOMIC DNA]</scope>
    <source>
        <strain evidence="5 6">DSM 15454</strain>
    </source>
</reference>
<dbReference type="PANTHER" id="PTHR23073">
    <property type="entry name" value="26S PROTEASOME REGULATORY SUBUNIT"/>
    <property type="match status" value="1"/>
</dbReference>
<proteinExistence type="inferred from homology"/>
<keyword evidence="3" id="KW-0067">ATP-binding</keyword>
<evidence type="ECO:0000256" key="2">
    <source>
        <dbReference type="ARBA" id="ARBA00022741"/>
    </source>
</evidence>
<comment type="similarity">
    <text evidence="1">Belongs to the AAA ATPase family.</text>
</comment>
<comment type="caution">
    <text evidence="5">The sequence shown here is derived from an EMBL/GenBank/DDBJ whole genome shotgun (WGS) entry which is preliminary data.</text>
</comment>
<dbReference type="RefSeq" id="WP_209908474.1">
    <property type="nucleotide sequence ID" value="NZ_BAAAMI010000008.1"/>
</dbReference>
<dbReference type="CDD" id="cd19481">
    <property type="entry name" value="RecA-like_protease"/>
    <property type="match status" value="1"/>
</dbReference>
<dbReference type="Pfam" id="PF00004">
    <property type="entry name" value="AAA"/>
    <property type="match status" value="1"/>
</dbReference>
<evidence type="ECO:0000313" key="6">
    <source>
        <dbReference type="Proteomes" id="UP000766570"/>
    </source>
</evidence>
<dbReference type="Proteomes" id="UP000766570">
    <property type="component" value="Unassembled WGS sequence"/>
</dbReference>
<sequence length="677" mass="72080">MSGRGAHPAGGWTGRALRVLALRLRHEVALTRTLRGDGQREGFMGLLLTADEAESILAEAGGRLRASGTAESAAVLGDLEARLRAERRAGNRDPLCVLARDLGLDDAEVDLLLLAAAPSLDARYGLVYGYLNDDMTRRHLTPDLAVRLLPGDDADLSTVRTLLGSRGTLCAGGCLAVAEQVPWVQAAVRLDEDLLERLLGVAGTSTVLEEHGTRIGLGVRTPGIGPGRWLVDTGADAVAAGVRAVDLAARRGGGIYLLDAATLPPDPAAAAALLCSVLREAHLASLLPVLRGMDEAPAHLLRRLARILPAPLLVLSDRSAVWEDAGLCADALPACTLARTGALELLLEGHPANTPGFRGRLGRLERLDPLLLGRLLTVHREPEALHAAVRGRLAHALVHLAEPVANGYTLEDLVLPPATRIALDEVVGRQGTGTVVRTDWELGRIFGRGPGTTVLFKGPSGTGKTMAASAVANALALPLFRVNLAGLVSKYIGETEKNLDKLFEAASGTDVVLFFDEADAIFSKRSEVRDAHDRYANLETAYLLQRLETFAGVAILASNLHQNIDEAFLRRLDAVIDFPAPAATARRAIWRRLEQGKASMDTDVDLDLLAERFELTGGQIRNAALAAAHLAAADGGSITMAALMRAVGSELAKSGRPIRRNDFGEHYRLLRPTRETT</sequence>
<name>A0ABS4WGW2_9MICC</name>
<dbReference type="InterPro" id="IPR003959">
    <property type="entry name" value="ATPase_AAA_core"/>
</dbReference>
<dbReference type="InterPro" id="IPR050221">
    <property type="entry name" value="26S_Proteasome_ATPase"/>
</dbReference>
<protein>
    <recommendedName>
        <fullName evidence="4">AAA+ ATPase domain-containing protein</fullName>
    </recommendedName>
</protein>
<evidence type="ECO:0000256" key="3">
    <source>
        <dbReference type="ARBA" id="ARBA00022840"/>
    </source>
</evidence>
<evidence type="ECO:0000313" key="5">
    <source>
        <dbReference type="EMBL" id="MBP2375173.1"/>
    </source>
</evidence>
<evidence type="ECO:0000256" key="1">
    <source>
        <dbReference type="ARBA" id="ARBA00006914"/>
    </source>
</evidence>
<dbReference type="Gene3D" id="3.40.50.300">
    <property type="entry name" value="P-loop containing nucleotide triphosphate hydrolases"/>
    <property type="match status" value="1"/>
</dbReference>
<accession>A0ABS4WGW2</accession>
<keyword evidence="2" id="KW-0547">Nucleotide-binding</keyword>
<dbReference type="Pfam" id="PF22977">
    <property type="entry name" value="WHD"/>
    <property type="match status" value="1"/>
</dbReference>
<dbReference type="InterPro" id="IPR054472">
    <property type="entry name" value="WHD"/>
</dbReference>
<evidence type="ECO:0000259" key="4">
    <source>
        <dbReference type="SMART" id="SM00382"/>
    </source>
</evidence>
<gene>
    <name evidence="5" type="ORF">JOF46_003085</name>
</gene>
<dbReference type="InterPro" id="IPR027417">
    <property type="entry name" value="P-loop_NTPase"/>
</dbReference>